<evidence type="ECO:0000313" key="4">
    <source>
        <dbReference type="Proteomes" id="UP000008827"/>
    </source>
</evidence>
<dbReference type="PaxDb" id="3847-GLYMA15G09220.1"/>
<dbReference type="InParanoid" id="K7MAD1"/>
<gene>
    <name evidence="2" type="ORF">GLYMA_15G085600</name>
</gene>
<dbReference type="EMBL" id="CM000848">
    <property type="protein sequence ID" value="KRH11054.1"/>
    <property type="molecule type" value="Genomic_DNA"/>
</dbReference>
<dbReference type="Gramene" id="KRH11054">
    <property type="protein sequence ID" value="KRH11054"/>
    <property type="gene ID" value="GLYMA_15G085600"/>
</dbReference>
<name>K7MAD1_SOYBN</name>
<dbReference type="Proteomes" id="UP000008827">
    <property type="component" value="Chromosome 15"/>
</dbReference>
<sequence length="29" mass="3532">MTEQFSFGRENMHKHSSDVRKMDSEEIQF</sequence>
<evidence type="ECO:0000313" key="2">
    <source>
        <dbReference type="EMBL" id="KRH11054.1"/>
    </source>
</evidence>
<proteinExistence type="predicted"/>
<reference evidence="2" key="3">
    <citation type="submission" date="2018-07" db="EMBL/GenBank/DDBJ databases">
        <title>WGS assembly of Glycine max.</title>
        <authorList>
            <person name="Schmutz J."/>
            <person name="Cannon S."/>
            <person name="Schlueter J."/>
            <person name="Ma J."/>
            <person name="Mitros T."/>
            <person name="Nelson W."/>
            <person name="Hyten D."/>
            <person name="Song Q."/>
            <person name="Thelen J."/>
            <person name="Cheng J."/>
            <person name="Xu D."/>
            <person name="Hellsten U."/>
            <person name="May G."/>
            <person name="Yu Y."/>
            <person name="Sakurai T."/>
            <person name="Umezawa T."/>
            <person name="Bhattacharyya M."/>
            <person name="Sandhu D."/>
            <person name="Valliyodan B."/>
            <person name="Lindquist E."/>
            <person name="Peto M."/>
            <person name="Grant D."/>
            <person name="Shu S."/>
            <person name="Goodstein D."/>
            <person name="Barry K."/>
            <person name="Futrell-Griggs M."/>
            <person name="Abernathy B."/>
            <person name="Du J."/>
            <person name="Tian Z."/>
            <person name="Zhu L."/>
            <person name="Gill N."/>
            <person name="Joshi T."/>
            <person name="Libault M."/>
            <person name="Sethuraman A."/>
            <person name="Zhang X."/>
            <person name="Shinozaki K."/>
            <person name="Nguyen H."/>
            <person name="Wing R."/>
            <person name="Cregan P."/>
            <person name="Specht J."/>
            <person name="Grimwood J."/>
            <person name="Rokhsar D."/>
            <person name="Stacey G."/>
            <person name="Shoemaker R."/>
            <person name="Jackson S."/>
        </authorList>
    </citation>
    <scope>NUCLEOTIDE SEQUENCE</scope>
    <source>
        <tissue evidence="2">Callus</tissue>
    </source>
</reference>
<protein>
    <submittedName>
        <fullName evidence="2 3">Uncharacterized protein</fullName>
    </submittedName>
</protein>
<keyword evidence="4" id="KW-1185">Reference proteome</keyword>
<reference evidence="2 3" key="1">
    <citation type="journal article" date="2010" name="Nature">
        <title>Genome sequence of the palaeopolyploid soybean.</title>
        <authorList>
            <person name="Schmutz J."/>
            <person name="Cannon S.B."/>
            <person name="Schlueter J."/>
            <person name="Ma J."/>
            <person name="Mitros T."/>
            <person name="Nelson W."/>
            <person name="Hyten D.L."/>
            <person name="Song Q."/>
            <person name="Thelen J.J."/>
            <person name="Cheng J."/>
            <person name="Xu D."/>
            <person name="Hellsten U."/>
            <person name="May G.D."/>
            <person name="Yu Y."/>
            <person name="Sakurai T."/>
            <person name="Umezawa T."/>
            <person name="Bhattacharyya M.K."/>
            <person name="Sandhu D."/>
            <person name="Valliyodan B."/>
            <person name="Lindquist E."/>
            <person name="Peto M."/>
            <person name="Grant D."/>
            <person name="Shu S."/>
            <person name="Goodstein D."/>
            <person name="Barry K."/>
            <person name="Futrell-Griggs M."/>
            <person name="Abernathy B."/>
            <person name="Du J."/>
            <person name="Tian Z."/>
            <person name="Zhu L."/>
            <person name="Gill N."/>
            <person name="Joshi T."/>
            <person name="Libault M."/>
            <person name="Sethuraman A."/>
            <person name="Zhang X.-C."/>
            <person name="Shinozaki K."/>
            <person name="Nguyen H.T."/>
            <person name="Wing R.A."/>
            <person name="Cregan P."/>
            <person name="Specht J."/>
            <person name="Grimwood J."/>
            <person name="Rokhsar D."/>
            <person name="Stacey G."/>
            <person name="Shoemaker R.C."/>
            <person name="Jackson S.A."/>
        </authorList>
    </citation>
    <scope>NUCLEOTIDE SEQUENCE [LARGE SCALE GENOMIC DNA]</scope>
    <source>
        <strain evidence="3">cv. Williams 82</strain>
        <tissue evidence="2">Callus</tissue>
    </source>
</reference>
<dbReference type="HOGENOM" id="CLU_3411276_0_0_1"/>
<accession>K7MAD1</accession>
<reference evidence="3" key="2">
    <citation type="submission" date="2018-02" db="UniProtKB">
        <authorList>
            <consortium name="EnsemblPlants"/>
        </authorList>
    </citation>
    <scope>IDENTIFICATION</scope>
    <source>
        <strain evidence="3">Williams 82</strain>
    </source>
</reference>
<feature type="compositionally biased region" description="Basic and acidic residues" evidence="1">
    <location>
        <begin position="10"/>
        <end position="29"/>
    </location>
</feature>
<evidence type="ECO:0000256" key="1">
    <source>
        <dbReference type="SAM" id="MobiDB-lite"/>
    </source>
</evidence>
<evidence type="ECO:0000313" key="3">
    <source>
        <dbReference type="EnsemblPlants" id="KRH11054"/>
    </source>
</evidence>
<organism evidence="3">
    <name type="scientific">Glycine max</name>
    <name type="common">Soybean</name>
    <name type="synonym">Glycine hispida</name>
    <dbReference type="NCBI Taxonomy" id="3847"/>
    <lineage>
        <taxon>Eukaryota</taxon>
        <taxon>Viridiplantae</taxon>
        <taxon>Streptophyta</taxon>
        <taxon>Embryophyta</taxon>
        <taxon>Tracheophyta</taxon>
        <taxon>Spermatophyta</taxon>
        <taxon>Magnoliopsida</taxon>
        <taxon>eudicotyledons</taxon>
        <taxon>Gunneridae</taxon>
        <taxon>Pentapetalae</taxon>
        <taxon>rosids</taxon>
        <taxon>fabids</taxon>
        <taxon>Fabales</taxon>
        <taxon>Fabaceae</taxon>
        <taxon>Papilionoideae</taxon>
        <taxon>50 kb inversion clade</taxon>
        <taxon>NPAAA clade</taxon>
        <taxon>indigoferoid/millettioid clade</taxon>
        <taxon>Phaseoleae</taxon>
        <taxon>Glycine</taxon>
        <taxon>Glycine subgen. Soja</taxon>
    </lineage>
</organism>
<dbReference type="AlphaFoldDB" id="K7MAD1"/>
<dbReference type="EnsemblPlants" id="KRH11054">
    <property type="protein sequence ID" value="KRH11054"/>
    <property type="gene ID" value="GLYMA_15G085600"/>
</dbReference>
<feature type="region of interest" description="Disordered" evidence="1">
    <location>
        <begin position="1"/>
        <end position="29"/>
    </location>
</feature>